<reference evidence="1 2" key="1">
    <citation type="journal article" date="2016" name="Nat. Commun.">
        <title>Thousands of microbial genomes shed light on interconnected biogeochemical processes in an aquifer system.</title>
        <authorList>
            <person name="Anantharaman K."/>
            <person name="Brown C.T."/>
            <person name="Hug L.A."/>
            <person name="Sharon I."/>
            <person name="Castelle C.J."/>
            <person name="Probst A.J."/>
            <person name="Thomas B.C."/>
            <person name="Singh A."/>
            <person name="Wilkins M.J."/>
            <person name="Karaoz U."/>
            <person name="Brodie E.L."/>
            <person name="Williams K.H."/>
            <person name="Hubbard S.S."/>
            <person name="Banfield J.F."/>
        </authorList>
    </citation>
    <scope>NUCLEOTIDE SEQUENCE [LARGE SCALE GENOMIC DNA]</scope>
</reference>
<name>A0A1F6LS55_9BACT</name>
<dbReference type="Proteomes" id="UP000176329">
    <property type="component" value="Unassembled WGS sequence"/>
</dbReference>
<sequence>MPQEVGTFTSEEATELLQHIATNMVTKADVKEVVTEVVTEIVPPMIEKAIGEMVPPMINKAKHEIMDYVDKKDREYKGELNLALQKEDKKVDAVIDTLRETEVVGDSKSEQLKNLTPFPVQVTL</sequence>
<accession>A0A1F6LS55</accession>
<dbReference type="EMBL" id="MFPV01000017">
    <property type="protein sequence ID" value="OGH62211.1"/>
    <property type="molecule type" value="Genomic_DNA"/>
</dbReference>
<proteinExistence type="predicted"/>
<evidence type="ECO:0000313" key="2">
    <source>
        <dbReference type="Proteomes" id="UP000176329"/>
    </source>
</evidence>
<dbReference type="AlphaFoldDB" id="A0A1F6LS55"/>
<protein>
    <submittedName>
        <fullName evidence="1">Uncharacterized protein</fullName>
    </submittedName>
</protein>
<evidence type="ECO:0000313" key="1">
    <source>
        <dbReference type="EMBL" id="OGH62211.1"/>
    </source>
</evidence>
<organism evidence="1 2">
    <name type="scientific">Candidatus Magasanikbacteria bacterium RIFCSPHIGHO2_01_FULL_50_8</name>
    <dbReference type="NCBI Taxonomy" id="1798674"/>
    <lineage>
        <taxon>Bacteria</taxon>
        <taxon>Candidatus Magasanikiibacteriota</taxon>
    </lineage>
</organism>
<comment type="caution">
    <text evidence="1">The sequence shown here is derived from an EMBL/GenBank/DDBJ whole genome shotgun (WGS) entry which is preliminary data.</text>
</comment>
<gene>
    <name evidence="1" type="ORF">A2848_00595</name>
</gene>